<dbReference type="SUPFAM" id="SSF57667">
    <property type="entry name" value="beta-beta-alpha zinc fingers"/>
    <property type="match status" value="1"/>
</dbReference>
<dbReference type="PANTHER" id="PTHR16515">
    <property type="entry name" value="PR DOMAIN ZINC FINGER PROTEIN"/>
    <property type="match status" value="1"/>
</dbReference>
<dbReference type="PROSITE" id="PS00028">
    <property type="entry name" value="ZINC_FINGER_C2H2_1"/>
    <property type="match status" value="1"/>
</dbReference>
<proteinExistence type="predicted"/>
<evidence type="ECO:0000256" key="6">
    <source>
        <dbReference type="ARBA" id="ARBA00023242"/>
    </source>
</evidence>
<keyword evidence="4 7" id="KW-0863">Zinc-finger</keyword>
<keyword evidence="5" id="KW-0862">Zinc</keyword>
<evidence type="ECO:0000313" key="10">
    <source>
        <dbReference type="Proteomes" id="UP001054945"/>
    </source>
</evidence>
<dbReference type="EMBL" id="BPLR01012646">
    <property type="protein sequence ID" value="GIY55487.1"/>
    <property type="molecule type" value="Genomic_DNA"/>
</dbReference>
<dbReference type="GO" id="GO:0010468">
    <property type="term" value="P:regulation of gene expression"/>
    <property type="evidence" value="ECO:0007669"/>
    <property type="project" value="TreeGrafter"/>
</dbReference>
<evidence type="ECO:0000256" key="2">
    <source>
        <dbReference type="ARBA" id="ARBA00022723"/>
    </source>
</evidence>
<accession>A0AAV4UCJ2</accession>
<dbReference type="InterPro" id="IPR036236">
    <property type="entry name" value="Znf_C2H2_sf"/>
</dbReference>
<keyword evidence="2" id="KW-0479">Metal-binding</keyword>
<keyword evidence="10" id="KW-1185">Reference proteome</keyword>
<dbReference type="InterPro" id="IPR050331">
    <property type="entry name" value="Zinc_finger"/>
</dbReference>
<keyword evidence="3" id="KW-0677">Repeat</keyword>
<evidence type="ECO:0000256" key="4">
    <source>
        <dbReference type="ARBA" id="ARBA00022771"/>
    </source>
</evidence>
<dbReference type="FunFam" id="3.30.160.60:FF:000446">
    <property type="entry name" value="Zinc finger protein"/>
    <property type="match status" value="1"/>
</dbReference>
<evidence type="ECO:0000259" key="8">
    <source>
        <dbReference type="PROSITE" id="PS50157"/>
    </source>
</evidence>
<dbReference type="Proteomes" id="UP001054945">
    <property type="component" value="Unassembled WGS sequence"/>
</dbReference>
<name>A0AAV4UCJ2_CAEEX</name>
<dbReference type="AlphaFoldDB" id="A0AAV4UCJ2"/>
<dbReference type="PROSITE" id="PS50157">
    <property type="entry name" value="ZINC_FINGER_C2H2_2"/>
    <property type="match status" value="2"/>
</dbReference>
<dbReference type="GO" id="GO:0008270">
    <property type="term" value="F:zinc ion binding"/>
    <property type="evidence" value="ECO:0007669"/>
    <property type="project" value="UniProtKB-KW"/>
</dbReference>
<dbReference type="GO" id="GO:0005634">
    <property type="term" value="C:nucleus"/>
    <property type="evidence" value="ECO:0007669"/>
    <property type="project" value="UniProtKB-SubCell"/>
</dbReference>
<feature type="domain" description="C2H2-type" evidence="8">
    <location>
        <begin position="50"/>
        <end position="78"/>
    </location>
</feature>
<dbReference type="Gene3D" id="3.30.160.60">
    <property type="entry name" value="Classic Zinc Finger"/>
    <property type="match status" value="1"/>
</dbReference>
<evidence type="ECO:0000313" key="9">
    <source>
        <dbReference type="EMBL" id="GIY55487.1"/>
    </source>
</evidence>
<evidence type="ECO:0000256" key="1">
    <source>
        <dbReference type="ARBA" id="ARBA00004123"/>
    </source>
</evidence>
<dbReference type="InterPro" id="IPR013087">
    <property type="entry name" value="Znf_C2H2_type"/>
</dbReference>
<feature type="domain" description="C2H2-type" evidence="8">
    <location>
        <begin position="22"/>
        <end position="49"/>
    </location>
</feature>
<comment type="subcellular location">
    <subcellularLocation>
        <location evidence="1">Nucleus</location>
    </subcellularLocation>
</comment>
<keyword evidence="6" id="KW-0539">Nucleus</keyword>
<sequence length="135" mass="15682">MEFTLKRNLIHHREGHMTDDEHQGSVCEEQFAHRDELHAHEPIHRAEKPHRCHICDSGFSLLPSLKRHVVCVHTKEFPHKCPHCGRDSTPQRARISCQKTTRVAHEAPNNLQKKAVPVWFFNLSTFLTLSVIRSI</sequence>
<evidence type="ECO:0000256" key="5">
    <source>
        <dbReference type="ARBA" id="ARBA00022833"/>
    </source>
</evidence>
<dbReference type="PANTHER" id="PTHR16515:SF49">
    <property type="entry name" value="GASTRULA ZINC FINGER PROTEIN XLCGF49.1-LIKE-RELATED"/>
    <property type="match status" value="1"/>
</dbReference>
<organism evidence="9 10">
    <name type="scientific">Caerostris extrusa</name>
    <name type="common">Bark spider</name>
    <name type="synonym">Caerostris bankana</name>
    <dbReference type="NCBI Taxonomy" id="172846"/>
    <lineage>
        <taxon>Eukaryota</taxon>
        <taxon>Metazoa</taxon>
        <taxon>Ecdysozoa</taxon>
        <taxon>Arthropoda</taxon>
        <taxon>Chelicerata</taxon>
        <taxon>Arachnida</taxon>
        <taxon>Araneae</taxon>
        <taxon>Araneomorphae</taxon>
        <taxon>Entelegynae</taxon>
        <taxon>Araneoidea</taxon>
        <taxon>Araneidae</taxon>
        <taxon>Caerostris</taxon>
    </lineage>
</organism>
<protein>
    <recommendedName>
        <fullName evidence="8">C2H2-type domain-containing protein</fullName>
    </recommendedName>
</protein>
<gene>
    <name evidence="9" type="ORF">CEXT_33791</name>
</gene>
<evidence type="ECO:0000256" key="3">
    <source>
        <dbReference type="ARBA" id="ARBA00022737"/>
    </source>
</evidence>
<comment type="caution">
    <text evidence="9">The sequence shown here is derived from an EMBL/GenBank/DDBJ whole genome shotgun (WGS) entry which is preliminary data.</text>
</comment>
<reference evidence="9 10" key="1">
    <citation type="submission" date="2021-06" db="EMBL/GenBank/DDBJ databases">
        <title>Caerostris extrusa draft genome.</title>
        <authorList>
            <person name="Kono N."/>
            <person name="Arakawa K."/>
        </authorList>
    </citation>
    <scope>NUCLEOTIDE SEQUENCE [LARGE SCALE GENOMIC DNA]</scope>
</reference>
<evidence type="ECO:0000256" key="7">
    <source>
        <dbReference type="PROSITE-ProRule" id="PRU00042"/>
    </source>
</evidence>